<dbReference type="EC" id="6.3.1.-" evidence="7"/>
<organism evidence="7 8">
    <name type="scientific">Labrys neptuniae</name>
    <dbReference type="NCBI Taxonomy" id="376174"/>
    <lineage>
        <taxon>Bacteria</taxon>
        <taxon>Pseudomonadati</taxon>
        <taxon>Pseudomonadota</taxon>
        <taxon>Alphaproteobacteria</taxon>
        <taxon>Hyphomicrobiales</taxon>
        <taxon>Xanthobacteraceae</taxon>
        <taxon>Labrys</taxon>
    </lineage>
</organism>
<dbReference type="PROSITE" id="PS51987">
    <property type="entry name" value="GS_CATALYTIC"/>
    <property type="match status" value="1"/>
</dbReference>
<dbReference type="Gene3D" id="3.30.590.10">
    <property type="entry name" value="Glutamine synthetase/guanido kinase, catalytic domain"/>
    <property type="match status" value="1"/>
</dbReference>
<evidence type="ECO:0000256" key="1">
    <source>
        <dbReference type="ARBA" id="ARBA00001946"/>
    </source>
</evidence>
<evidence type="ECO:0000256" key="4">
    <source>
        <dbReference type="PROSITE-ProRule" id="PRU01331"/>
    </source>
</evidence>
<dbReference type="GO" id="GO:0016874">
    <property type="term" value="F:ligase activity"/>
    <property type="evidence" value="ECO:0007669"/>
    <property type="project" value="UniProtKB-KW"/>
</dbReference>
<name>A0ABV3PQH2_9HYPH</name>
<comment type="similarity">
    <text evidence="4 5">Belongs to the glutamine synthetase family.</text>
</comment>
<dbReference type="SUPFAM" id="SSF54368">
    <property type="entry name" value="Glutamine synthetase, N-terminal domain"/>
    <property type="match status" value="1"/>
</dbReference>
<evidence type="ECO:0000259" key="6">
    <source>
        <dbReference type="PROSITE" id="PS51987"/>
    </source>
</evidence>
<evidence type="ECO:0000256" key="5">
    <source>
        <dbReference type="RuleBase" id="RU000384"/>
    </source>
</evidence>
<dbReference type="PANTHER" id="PTHR43785">
    <property type="entry name" value="GAMMA-GLUTAMYLPUTRESCINE SYNTHETASE"/>
    <property type="match status" value="1"/>
</dbReference>
<evidence type="ECO:0000313" key="7">
    <source>
        <dbReference type="EMBL" id="MEW9307890.1"/>
    </source>
</evidence>
<accession>A0ABV3PQH2</accession>
<dbReference type="SMART" id="SM01230">
    <property type="entry name" value="Gln-synt_C"/>
    <property type="match status" value="1"/>
</dbReference>
<dbReference type="PANTHER" id="PTHR43785:SF12">
    <property type="entry name" value="TYPE-1 GLUTAMINE SYNTHETASE 2"/>
    <property type="match status" value="1"/>
</dbReference>
<dbReference type="InterPro" id="IPR036651">
    <property type="entry name" value="Gln_synt_N_sf"/>
</dbReference>
<keyword evidence="2 7" id="KW-0436">Ligase</keyword>
<dbReference type="Pfam" id="PF00120">
    <property type="entry name" value="Gln-synt_C"/>
    <property type="match status" value="1"/>
</dbReference>
<feature type="domain" description="GS catalytic" evidence="6">
    <location>
        <begin position="128"/>
        <end position="463"/>
    </location>
</feature>
<dbReference type="PROSITE" id="PS00181">
    <property type="entry name" value="GLNA_ATP"/>
    <property type="match status" value="1"/>
</dbReference>
<dbReference type="SUPFAM" id="SSF55931">
    <property type="entry name" value="Glutamine synthetase/guanido kinase"/>
    <property type="match status" value="1"/>
</dbReference>
<gene>
    <name evidence="7" type="ORF">ABXS05_20220</name>
</gene>
<dbReference type="EMBL" id="JBFNQD010000007">
    <property type="protein sequence ID" value="MEW9307890.1"/>
    <property type="molecule type" value="Genomic_DNA"/>
</dbReference>
<evidence type="ECO:0000256" key="2">
    <source>
        <dbReference type="ARBA" id="ARBA00022598"/>
    </source>
</evidence>
<dbReference type="RefSeq" id="WP_367625184.1">
    <property type="nucleotide sequence ID" value="NZ_JBFNQD010000007.1"/>
</dbReference>
<evidence type="ECO:0000313" key="8">
    <source>
        <dbReference type="Proteomes" id="UP001555786"/>
    </source>
</evidence>
<keyword evidence="3" id="KW-0460">Magnesium</keyword>
<dbReference type="InterPro" id="IPR008146">
    <property type="entry name" value="Gln_synth_cat_dom"/>
</dbReference>
<dbReference type="InterPro" id="IPR027303">
    <property type="entry name" value="Gln_synth_gly_rich_site"/>
</dbReference>
<sequence>MAGALSTRPAQAADIAEAEAFLADHPEIGAFDLVLVDINGIARGKIIRREELLPLFRGGRHLPGSILGLDVTGEDVEETGLVWSDGDADRRAWPIAGSLVPLPWTSPPRGEVRLSLYELDGAPMAADPRHALAAQQALLQADGRQPVAAFELEFYLLDREATADGRPQPLRMPLTGERLGGIHVYSVDELDRLEPFVDAVYRAAEAQALPVQTLISEYAPGQFELTLRHREDALRAADDLVMLKRLLRALAVRHGMKACFMAKPFAGRAGSGMHAHASLAGRDGANLFADRDGELAPALRHAIAGLLETMTESMLVFAPHLNSWRRFAAQSYAPTAPSWGVNNRAVAVRVPAGSPEGRHLEQRAAGVDANPYLVGAVVLAGIRRGLAAQRDPGPPATAYVSAADDTLLADWRSAIEAAAGSAFLKEVLGERLHHVLLALKRAEYRRFAADITALELQLYGEVV</sequence>
<dbReference type="InterPro" id="IPR014746">
    <property type="entry name" value="Gln_synth/guanido_kin_cat_dom"/>
</dbReference>
<protein>
    <submittedName>
        <fullName evidence="7">Glutamine synthetase family protein</fullName>
        <ecNumber evidence="7">6.3.1.-</ecNumber>
    </submittedName>
</protein>
<dbReference type="Proteomes" id="UP001555786">
    <property type="component" value="Unassembled WGS sequence"/>
</dbReference>
<comment type="cofactor">
    <cofactor evidence="1">
        <name>Mg(2+)</name>
        <dbReference type="ChEBI" id="CHEBI:18420"/>
    </cofactor>
</comment>
<keyword evidence="8" id="KW-1185">Reference proteome</keyword>
<reference evidence="7 8" key="1">
    <citation type="submission" date="2024-07" db="EMBL/GenBank/DDBJ databases">
        <title>Description of Labrys sedimenti sp. nov., isolated from a diclofenac-degrading enrichment culture.</title>
        <authorList>
            <person name="Tancsics A."/>
            <person name="Csepanyi A."/>
        </authorList>
    </citation>
    <scope>NUCLEOTIDE SEQUENCE [LARGE SCALE GENOMIC DNA]</scope>
    <source>
        <strain evidence="7 8">LMG 23578</strain>
    </source>
</reference>
<comment type="caution">
    <text evidence="7">The sequence shown here is derived from an EMBL/GenBank/DDBJ whole genome shotgun (WGS) entry which is preliminary data.</text>
</comment>
<evidence type="ECO:0000256" key="3">
    <source>
        <dbReference type="ARBA" id="ARBA00022842"/>
    </source>
</evidence>
<proteinExistence type="inferred from homology"/>